<proteinExistence type="predicted"/>
<feature type="transmembrane region" description="Helical" evidence="1">
    <location>
        <begin position="36"/>
        <end position="61"/>
    </location>
</feature>
<dbReference type="Proteomes" id="UP000229526">
    <property type="component" value="Unassembled WGS sequence"/>
</dbReference>
<comment type="caution">
    <text evidence="2">The sequence shown here is derived from an EMBL/GenBank/DDBJ whole genome shotgun (WGS) entry which is preliminary data.</text>
</comment>
<dbReference type="EMBL" id="PFBD01000008">
    <property type="protein sequence ID" value="PIR87329.1"/>
    <property type="molecule type" value="Genomic_DNA"/>
</dbReference>
<name>A0A2H0ULN3_9BACT</name>
<sequence length="158" mass="16990">MRQSDWCQVVLFLLMIGAVLFATTPALRILGIMPNFVLAIMVIFLLTSPGLGLYFILLLAAAVGLSVGPVVGLPAFATVVVGLFLYWLRARFLAGGLLSVFFLVLLGTVATYLIVEPGFLLEAPVIVLLEFVYTIGTTALLLIAIRLIFNETITGSTI</sequence>
<reference evidence="3" key="1">
    <citation type="submission" date="2017-09" db="EMBL/GenBank/DDBJ databases">
        <title>Depth-based differentiation of microbial function through sediment-hosted aquifers and enrichment of novel symbionts in the deep terrestrial subsurface.</title>
        <authorList>
            <person name="Probst A.J."/>
            <person name="Ladd B."/>
            <person name="Jarett J.K."/>
            <person name="Geller-Mcgrath D.E."/>
            <person name="Sieber C.M.K."/>
            <person name="Emerson J.B."/>
            <person name="Anantharaman K."/>
            <person name="Thomas B.C."/>
            <person name="Malmstrom R."/>
            <person name="Stieglmeier M."/>
            <person name="Klingl A."/>
            <person name="Woyke T."/>
            <person name="Ryan C.M."/>
            <person name="Banfield J.F."/>
        </authorList>
    </citation>
    <scope>NUCLEOTIDE SEQUENCE [LARGE SCALE GENOMIC DNA]</scope>
</reference>
<feature type="transmembrane region" description="Helical" evidence="1">
    <location>
        <begin position="6"/>
        <end position="24"/>
    </location>
</feature>
<evidence type="ECO:0000256" key="1">
    <source>
        <dbReference type="SAM" id="Phobius"/>
    </source>
</evidence>
<feature type="transmembrane region" description="Helical" evidence="1">
    <location>
        <begin position="95"/>
        <end position="115"/>
    </location>
</feature>
<feature type="transmembrane region" description="Helical" evidence="1">
    <location>
        <begin position="127"/>
        <end position="149"/>
    </location>
</feature>
<keyword evidence="1" id="KW-0812">Transmembrane</keyword>
<evidence type="ECO:0000313" key="3">
    <source>
        <dbReference type="Proteomes" id="UP000229526"/>
    </source>
</evidence>
<dbReference type="AlphaFoldDB" id="A0A2H0ULN3"/>
<keyword evidence="1" id="KW-0472">Membrane</keyword>
<evidence type="ECO:0008006" key="4">
    <source>
        <dbReference type="Google" id="ProtNLM"/>
    </source>
</evidence>
<accession>A0A2H0ULN3</accession>
<feature type="transmembrane region" description="Helical" evidence="1">
    <location>
        <begin position="67"/>
        <end position="88"/>
    </location>
</feature>
<gene>
    <name evidence="2" type="ORF">COU11_01095</name>
</gene>
<organism evidence="2 3">
    <name type="scientific">Candidatus Harrisonbacteria bacterium CG10_big_fil_rev_8_21_14_0_10_49_15</name>
    <dbReference type="NCBI Taxonomy" id="1974587"/>
    <lineage>
        <taxon>Bacteria</taxon>
        <taxon>Candidatus Harrisoniibacteriota</taxon>
    </lineage>
</organism>
<keyword evidence="1" id="KW-1133">Transmembrane helix</keyword>
<evidence type="ECO:0000313" key="2">
    <source>
        <dbReference type="EMBL" id="PIR87329.1"/>
    </source>
</evidence>
<protein>
    <recommendedName>
        <fullName evidence="4">ECF transporter S component</fullName>
    </recommendedName>
</protein>